<comment type="similarity">
    <text evidence="3">Belongs to the eukaryotic ribosomal protein eL14 family.</text>
</comment>
<dbReference type="GO" id="GO:0006412">
    <property type="term" value="P:translation"/>
    <property type="evidence" value="ECO:0007669"/>
    <property type="project" value="UniProtKB-UniRule"/>
</dbReference>
<evidence type="ECO:0000256" key="1">
    <source>
        <dbReference type="ARBA" id="ARBA00022980"/>
    </source>
</evidence>
<evidence type="ECO:0000313" key="5">
    <source>
        <dbReference type="Proteomes" id="UP000244093"/>
    </source>
</evidence>
<dbReference type="Gene3D" id="2.30.30.30">
    <property type="match status" value="1"/>
</dbReference>
<proteinExistence type="inferred from homology"/>
<dbReference type="SUPFAM" id="SSF50104">
    <property type="entry name" value="Translation proteins SH3-like domain"/>
    <property type="match status" value="1"/>
</dbReference>
<evidence type="ECO:0000313" key="4">
    <source>
        <dbReference type="EMBL" id="PUA33395.1"/>
    </source>
</evidence>
<sequence>MAAIEVGRICVKLYGREAGRKCVIVDIIDENYVLITGPKSITGVKRRRVNVNHIEPTEKKVDIKKGASDEEVAEALKANGLEEFMKERIKISRKQLLEVKASKTIVA</sequence>
<dbReference type="HAMAP" id="MF_00721">
    <property type="entry name" value="Ribosomal_eL14"/>
    <property type="match status" value="1"/>
</dbReference>
<dbReference type="InterPro" id="IPR014722">
    <property type="entry name" value="Rib_uL2_dom2"/>
</dbReference>
<keyword evidence="2 3" id="KW-0687">Ribonucleoprotein</keyword>
<dbReference type="FunFam" id="2.30.30.30:FF:000045">
    <property type="entry name" value="50S ribosomal protein L14e"/>
    <property type="match status" value="1"/>
</dbReference>
<dbReference type="GO" id="GO:0003723">
    <property type="term" value="F:RNA binding"/>
    <property type="evidence" value="ECO:0007669"/>
    <property type="project" value="InterPro"/>
</dbReference>
<evidence type="ECO:0000256" key="2">
    <source>
        <dbReference type="ARBA" id="ARBA00023274"/>
    </source>
</evidence>
<reference evidence="4 5" key="1">
    <citation type="journal article" date="2018" name="Syst. Appl. Microbiol.">
        <title>A new symbiotic nanoarchaeote (Candidatus Nanoclepta minutus) and its host (Zestosphaera tikiterensis gen. nov., sp. nov.) from a New Zealand hot spring.</title>
        <authorList>
            <person name="St John E."/>
            <person name="Liu Y."/>
            <person name="Podar M."/>
            <person name="Stott M.B."/>
            <person name="Meneghin J."/>
            <person name="Chen Z."/>
            <person name="Lagutin K."/>
            <person name="Mitchell K."/>
            <person name="Reysenbach A.L."/>
        </authorList>
    </citation>
    <scope>NUCLEOTIDE SEQUENCE [LARGE SCALE GENOMIC DNA]</scope>
    <source>
        <strain evidence="4">NZ3</strain>
    </source>
</reference>
<accession>A0A2R7Y780</accession>
<dbReference type="InterPro" id="IPR008991">
    <property type="entry name" value="Translation_prot_SH3-like_sf"/>
</dbReference>
<dbReference type="GO" id="GO:0022625">
    <property type="term" value="C:cytosolic large ribosomal subunit"/>
    <property type="evidence" value="ECO:0007669"/>
    <property type="project" value="TreeGrafter"/>
</dbReference>
<organism evidence="4 5">
    <name type="scientific">Zestosphaera tikiterensis</name>
    <dbReference type="NCBI Taxonomy" id="1973259"/>
    <lineage>
        <taxon>Archaea</taxon>
        <taxon>Thermoproteota</taxon>
        <taxon>Thermoprotei</taxon>
        <taxon>Desulfurococcales</taxon>
        <taxon>Desulfurococcaceae</taxon>
        <taxon>Zestosphaera</taxon>
    </lineage>
</organism>
<dbReference type="GO" id="GO:0042273">
    <property type="term" value="P:ribosomal large subunit biogenesis"/>
    <property type="evidence" value="ECO:0007669"/>
    <property type="project" value="TreeGrafter"/>
</dbReference>
<gene>
    <name evidence="3" type="primary">rpl14e</name>
    <name evidence="4" type="ORF">B7O98_02945</name>
</gene>
<comment type="caution">
    <text evidence="4">The sequence shown here is derived from an EMBL/GenBank/DDBJ whole genome shotgun (WGS) entry which is preliminary data.</text>
</comment>
<dbReference type="InterPro" id="IPR039660">
    <property type="entry name" value="Ribosomal_eL14"/>
</dbReference>
<dbReference type="AlphaFoldDB" id="A0A2R7Y780"/>
<dbReference type="InterPro" id="IPR023651">
    <property type="entry name" value="Ribosomal_eL14_arc"/>
</dbReference>
<dbReference type="EMBL" id="NBVN01000002">
    <property type="protein sequence ID" value="PUA33395.1"/>
    <property type="molecule type" value="Genomic_DNA"/>
</dbReference>
<dbReference type="NCBIfam" id="NF003320">
    <property type="entry name" value="PRK04333.1"/>
    <property type="match status" value="1"/>
</dbReference>
<dbReference type="Proteomes" id="UP000244093">
    <property type="component" value="Unassembled WGS sequence"/>
</dbReference>
<protein>
    <recommendedName>
        <fullName evidence="3">Large ribosomal subunit protein eL14</fullName>
    </recommendedName>
</protein>
<dbReference type="CDD" id="cd23702">
    <property type="entry name" value="eL14"/>
    <property type="match status" value="1"/>
</dbReference>
<dbReference type="PANTHER" id="PTHR11127">
    <property type="entry name" value="60S RIBOSOMAL PROTEIN L14"/>
    <property type="match status" value="1"/>
</dbReference>
<evidence type="ECO:0000256" key="3">
    <source>
        <dbReference type="HAMAP-Rule" id="MF_00721"/>
    </source>
</evidence>
<name>A0A2R7Y780_9CREN</name>
<dbReference type="GO" id="GO:0003735">
    <property type="term" value="F:structural constituent of ribosome"/>
    <property type="evidence" value="ECO:0007669"/>
    <property type="project" value="InterPro"/>
</dbReference>
<dbReference type="PANTHER" id="PTHR11127:SF2">
    <property type="entry name" value="LARGE RIBOSOMAL SUBUNIT PROTEIN EL14"/>
    <property type="match status" value="1"/>
</dbReference>
<keyword evidence="1 3" id="KW-0689">Ribosomal protein</keyword>